<reference evidence="1" key="2">
    <citation type="submission" date="2021-08" db="EMBL/GenBank/DDBJ databases">
        <authorList>
            <person name="Tani A."/>
            <person name="Ola A."/>
            <person name="Ogura Y."/>
            <person name="Katsura K."/>
            <person name="Hayashi T."/>
        </authorList>
    </citation>
    <scope>NUCLEOTIDE SEQUENCE</scope>
    <source>
        <strain evidence="1">DSM 19015</strain>
    </source>
</reference>
<accession>A0ABQ4S2J9</accession>
<dbReference type="Proteomes" id="UP001055125">
    <property type="component" value="Unassembled WGS sequence"/>
</dbReference>
<reference evidence="1" key="1">
    <citation type="journal article" date="2021" name="Front. Microbiol.">
        <title>Comprehensive Comparative Genomics and Phenotyping of Methylobacterium Species.</title>
        <authorList>
            <person name="Alessa O."/>
            <person name="Ogura Y."/>
            <person name="Fujitani Y."/>
            <person name="Takami H."/>
            <person name="Hayashi T."/>
            <person name="Sahin N."/>
            <person name="Tani A."/>
        </authorList>
    </citation>
    <scope>NUCLEOTIDE SEQUENCE</scope>
    <source>
        <strain evidence="1">DSM 19015</strain>
    </source>
</reference>
<comment type="caution">
    <text evidence="1">The sequence shown here is derived from an EMBL/GenBank/DDBJ whole genome shotgun (WGS) entry which is preliminary data.</text>
</comment>
<dbReference type="EMBL" id="BPQP01000088">
    <property type="protein sequence ID" value="GJD97356.1"/>
    <property type="molecule type" value="Genomic_DNA"/>
</dbReference>
<protein>
    <submittedName>
        <fullName evidence="1">Uncharacterized protein</fullName>
    </submittedName>
</protein>
<sequence length="135" mass="15561">MIFNETSTDRIVWNRVRMIKDPDTGRRVSRANPRLDWQTAEAPDLRIVAEDLWQRAREVEVAKSHMNVPIETVTIHPDRPTSLFDVEVRGRLREVIRDEFRSGPHPSGGCMVARDRYIASATTAGLRFSYRSRVA</sequence>
<gene>
    <name evidence="1" type="ORF">OCOJLMKI_4585</name>
</gene>
<keyword evidence="2" id="KW-1185">Reference proteome</keyword>
<evidence type="ECO:0000313" key="1">
    <source>
        <dbReference type="EMBL" id="GJD97356.1"/>
    </source>
</evidence>
<name>A0ABQ4S2J9_9HYPH</name>
<proteinExistence type="predicted"/>
<evidence type="ECO:0000313" key="2">
    <source>
        <dbReference type="Proteomes" id="UP001055125"/>
    </source>
</evidence>
<organism evidence="1 2">
    <name type="scientific">Methylobacterium iners</name>
    <dbReference type="NCBI Taxonomy" id="418707"/>
    <lineage>
        <taxon>Bacteria</taxon>
        <taxon>Pseudomonadati</taxon>
        <taxon>Pseudomonadota</taxon>
        <taxon>Alphaproteobacteria</taxon>
        <taxon>Hyphomicrobiales</taxon>
        <taxon>Methylobacteriaceae</taxon>
        <taxon>Methylobacterium</taxon>
    </lineage>
</organism>